<feature type="compositionally biased region" description="Polar residues" evidence="1">
    <location>
        <begin position="131"/>
        <end position="149"/>
    </location>
</feature>
<gene>
    <name evidence="2 4 5" type="ORF">SRAE_2000269100</name>
</gene>
<evidence type="ECO:0000313" key="5">
    <source>
        <dbReference type="WormBase" id="SRAE_2000269100"/>
    </source>
</evidence>
<dbReference type="EMBL" id="LN609529">
    <property type="protein sequence ID" value="CEF68030.1"/>
    <property type="molecule type" value="Genomic_DNA"/>
</dbReference>
<evidence type="ECO:0000313" key="2">
    <source>
        <dbReference type="EMBL" id="CEF68030.1"/>
    </source>
</evidence>
<organism evidence="2">
    <name type="scientific">Strongyloides ratti</name>
    <name type="common">Parasitic roundworm</name>
    <dbReference type="NCBI Taxonomy" id="34506"/>
    <lineage>
        <taxon>Eukaryota</taxon>
        <taxon>Metazoa</taxon>
        <taxon>Ecdysozoa</taxon>
        <taxon>Nematoda</taxon>
        <taxon>Chromadorea</taxon>
        <taxon>Rhabditida</taxon>
        <taxon>Tylenchina</taxon>
        <taxon>Panagrolaimomorpha</taxon>
        <taxon>Strongyloidoidea</taxon>
        <taxon>Strongyloididae</taxon>
        <taxon>Strongyloides</taxon>
    </lineage>
</organism>
<dbReference type="RefSeq" id="XP_024507230.1">
    <property type="nucleotide sequence ID" value="XM_024653788.1"/>
</dbReference>
<name>A0A090LKE6_STRRB</name>
<evidence type="ECO:0000313" key="4">
    <source>
        <dbReference type="WBParaSite" id="SRAE_2000269100.1"/>
    </source>
</evidence>
<keyword evidence="3" id="KW-1185">Reference proteome</keyword>
<proteinExistence type="predicted"/>
<evidence type="ECO:0000256" key="1">
    <source>
        <dbReference type="SAM" id="MobiDB-lite"/>
    </source>
</evidence>
<sequence>MVLIFSNILEGCGVNPNYNSRSDGVSIKKISTDKSEETKKVPDNDTGEDYNTSTEIDKSNKISGEEEEVEDSQVTKAIVTDDWKKSSDYEENDIIVSESKQNYEIQSGIVTKRLNIYDKNKSLKNERNNKNESYSNYGIRDSYTTTQSGIDDKGKTLKYEENDKNLTETYSNHEIQKIVLDTFKNYQEMDSTNVQLLNNTNTTIINKENKTSLLFYANETTNNNENIPQSDSILSTLLIDNNKKIDISSNDSLHATIYDINFELKNNTLTTNTSNANRYDSIEEIYIDNENIKDNITSRYDNSSETDNNQDYVNLSTSYPNENYDTNFEDSTNFYTNNTTNNDTNFDYKDIKEKTTELIDVPDDEISNEIKSILRVPDKFELFTRDDIIKLSKKRKCKKIKNQPSVFFSSSITQHDIISSVGLNNGTVCSSCSDGYLTYFSPYKINRITKDSGPIVDISCLAGQNLCICDKEDICYTPNSKNISIMLYPICIKKQCNVYAILAGYKKGDALISLDNTQFFYSINQINFMTKEYWPFNTDGVYLKVKSIGCNGCNIKYCKKSRKYRRKAYHKNKNH</sequence>
<evidence type="ECO:0000313" key="3">
    <source>
        <dbReference type="Proteomes" id="UP000035682"/>
    </source>
</evidence>
<feature type="compositionally biased region" description="Basic and acidic residues" evidence="1">
    <location>
        <begin position="30"/>
        <end position="43"/>
    </location>
</feature>
<feature type="region of interest" description="Disordered" evidence="1">
    <location>
        <begin position="126"/>
        <end position="156"/>
    </location>
</feature>
<dbReference type="WBParaSite" id="SRAE_2000269100.1">
    <property type="protein sequence ID" value="SRAE_2000269100.1"/>
    <property type="gene ID" value="WBGene00262902"/>
</dbReference>
<reference evidence="4" key="2">
    <citation type="submission" date="2020-12" db="UniProtKB">
        <authorList>
            <consortium name="WormBaseParasite"/>
        </authorList>
    </citation>
    <scope>IDENTIFICATION</scope>
</reference>
<reference evidence="2 3" key="1">
    <citation type="submission" date="2014-09" db="EMBL/GenBank/DDBJ databases">
        <authorList>
            <person name="Martin A.A."/>
        </authorList>
    </citation>
    <scope>NUCLEOTIDE SEQUENCE</scope>
    <source>
        <strain evidence="3">ED321</strain>
        <strain evidence="2">ED321 Heterogonic</strain>
    </source>
</reference>
<accession>A0A090LKE6</accession>
<dbReference type="CTD" id="36380395"/>
<protein>
    <submittedName>
        <fullName evidence="2 4">Uncharacterized protein</fullName>
    </submittedName>
</protein>
<dbReference type="OrthoDB" id="5850563at2759"/>
<feature type="compositionally biased region" description="Basic and acidic residues" evidence="1">
    <location>
        <begin position="55"/>
        <end position="64"/>
    </location>
</feature>
<dbReference type="WormBase" id="SRAE_2000269100">
    <property type="protein sequence ID" value="SRP06063"/>
    <property type="gene ID" value="WBGene00262902"/>
</dbReference>
<feature type="region of interest" description="Disordered" evidence="1">
    <location>
        <begin position="29"/>
        <end position="74"/>
    </location>
</feature>
<dbReference type="AlphaFoldDB" id="A0A090LKE6"/>
<dbReference type="GeneID" id="36380395"/>
<dbReference type="Proteomes" id="UP000035682">
    <property type="component" value="Unplaced"/>
</dbReference>